<reference evidence="2" key="1">
    <citation type="journal article" date="2023" name="Nat. Plants">
        <title>Single-cell RNA sequencing provides a high-resolution roadmap for understanding the multicellular compartmentation of specialized metabolism.</title>
        <authorList>
            <person name="Sun S."/>
            <person name="Shen X."/>
            <person name="Li Y."/>
            <person name="Li Y."/>
            <person name="Wang S."/>
            <person name="Li R."/>
            <person name="Zhang H."/>
            <person name="Shen G."/>
            <person name="Guo B."/>
            <person name="Wei J."/>
            <person name="Xu J."/>
            <person name="St-Pierre B."/>
            <person name="Chen S."/>
            <person name="Sun C."/>
        </authorList>
    </citation>
    <scope>NUCLEOTIDE SEQUENCE [LARGE SCALE GENOMIC DNA]</scope>
</reference>
<accession>A0ACC0AU24</accession>
<organism evidence="1 2">
    <name type="scientific">Catharanthus roseus</name>
    <name type="common">Madagascar periwinkle</name>
    <name type="synonym">Vinca rosea</name>
    <dbReference type="NCBI Taxonomy" id="4058"/>
    <lineage>
        <taxon>Eukaryota</taxon>
        <taxon>Viridiplantae</taxon>
        <taxon>Streptophyta</taxon>
        <taxon>Embryophyta</taxon>
        <taxon>Tracheophyta</taxon>
        <taxon>Spermatophyta</taxon>
        <taxon>Magnoliopsida</taxon>
        <taxon>eudicotyledons</taxon>
        <taxon>Gunneridae</taxon>
        <taxon>Pentapetalae</taxon>
        <taxon>asterids</taxon>
        <taxon>lamiids</taxon>
        <taxon>Gentianales</taxon>
        <taxon>Apocynaceae</taxon>
        <taxon>Rauvolfioideae</taxon>
        <taxon>Vinceae</taxon>
        <taxon>Catharanthinae</taxon>
        <taxon>Catharanthus</taxon>
    </lineage>
</organism>
<evidence type="ECO:0000313" key="1">
    <source>
        <dbReference type="EMBL" id="KAI5662956.1"/>
    </source>
</evidence>
<proteinExistence type="predicted"/>
<dbReference type="Proteomes" id="UP001060085">
    <property type="component" value="Linkage Group LG05"/>
</dbReference>
<comment type="caution">
    <text evidence="1">The sequence shown here is derived from an EMBL/GenBank/DDBJ whole genome shotgun (WGS) entry which is preliminary data.</text>
</comment>
<protein>
    <submittedName>
        <fullName evidence="1">Uncharacterized protein</fullName>
    </submittedName>
</protein>
<name>A0ACC0AU24_CATRO</name>
<evidence type="ECO:0000313" key="2">
    <source>
        <dbReference type="Proteomes" id="UP001060085"/>
    </source>
</evidence>
<keyword evidence="2" id="KW-1185">Reference proteome</keyword>
<dbReference type="EMBL" id="CM044705">
    <property type="protein sequence ID" value="KAI5662956.1"/>
    <property type="molecule type" value="Genomic_DNA"/>
</dbReference>
<sequence>MDPFEESLQENIGFEQMATSGNWQLFVHNGRHNHKIVVYNHGHAQSARLTEEQLQQTKQFRKSHVPPRNILRFFREQDVGFAVRYNMPLLEYVGMTPTGKNFTVATAFICNKQATAYRWVLQQIKHLYFTSAMSNGQGSAINEGEPIIMDELKKARQMVKEPGSNCLHYLRKLHGLPCACELVNRCRHLMPIQEEDVVIFWRKLEISSDIPEEHRRDMESEMRNLTSLLQEISTGPISNIWEVRRLIKGVIHPVLPDDPCQPLSTPPPRDRTHEGTTEDEFYQKG</sequence>
<gene>
    <name evidence="1" type="ORF">M9H77_22279</name>
</gene>